<protein>
    <submittedName>
        <fullName evidence="1">Predicted protein</fullName>
    </submittedName>
</protein>
<name>C1MVT5_MICPC</name>
<reference evidence="1 2" key="1">
    <citation type="journal article" date="2009" name="Science">
        <title>Green evolution and dynamic adaptations revealed by genomes of the marine picoeukaryotes Micromonas.</title>
        <authorList>
            <person name="Worden A.Z."/>
            <person name="Lee J.H."/>
            <person name="Mock T."/>
            <person name="Rouze P."/>
            <person name="Simmons M.P."/>
            <person name="Aerts A.L."/>
            <person name="Allen A.E."/>
            <person name="Cuvelier M.L."/>
            <person name="Derelle E."/>
            <person name="Everett M.V."/>
            <person name="Foulon E."/>
            <person name="Grimwood J."/>
            <person name="Gundlach H."/>
            <person name="Henrissat B."/>
            <person name="Napoli C."/>
            <person name="McDonald S.M."/>
            <person name="Parker M.S."/>
            <person name="Rombauts S."/>
            <person name="Salamov A."/>
            <person name="Von Dassow P."/>
            <person name="Badger J.H."/>
            <person name="Coutinho P.M."/>
            <person name="Demir E."/>
            <person name="Dubchak I."/>
            <person name="Gentemann C."/>
            <person name="Eikrem W."/>
            <person name="Gready J.E."/>
            <person name="John U."/>
            <person name="Lanier W."/>
            <person name="Lindquist E.A."/>
            <person name="Lucas S."/>
            <person name="Mayer K.F."/>
            <person name="Moreau H."/>
            <person name="Not F."/>
            <person name="Otillar R."/>
            <person name="Panaud O."/>
            <person name="Pangilinan J."/>
            <person name="Paulsen I."/>
            <person name="Piegu B."/>
            <person name="Poliakov A."/>
            <person name="Robbens S."/>
            <person name="Schmutz J."/>
            <person name="Toulza E."/>
            <person name="Wyss T."/>
            <person name="Zelensky A."/>
            <person name="Zhou K."/>
            <person name="Armbrust E.V."/>
            <person name="Bhattacharya D."/>
            <person name="Goodenough U.W."/>
            <person name="Van de Peer Y."/>
            <person name="Grigoriev I.V."/>
        </authorList>
    </citation>
    <scope>NUCLEOTIDE SEQUENCE [LARGE SCALE GENOMIC DNA]</scope>
    <source>
        <strain evidence="1 2">CCMP1545</strain>
    </source>
</reference>
<evidence type="ECO:0000313" key="1">
    <source>
        <dbReference type="EMBL" id="EEH56049.1"/>
    </source>
</evidence>
<proteinExistence type="predicted"/>
<evidence type="ECO:0000313" key="2">
    <source>
        <dbReference type="Proteomes" id="UP000001876"/>
    </source>
</evidence>
<dbReference type="EMBL" id="GG663741">
    <property type="protein sequence ID" value="EEH56049.1"/>
    <property type="molecule type" value="Genomic_DNA"/>
</dbReference>
<dbReference type="RefSeq" id="XP_003060097.1">
    <property type="nucleotide sequence ID" value="XM_003060051.1"/>
</dbReference>
<sequence>MLASPPRVARRRRRERGVEEAVALRLVRGDARGAHEPDAGAFSFTLVPIRPRQRGERRSLRTFVPGVSLRPGSLAFNPDTPRRLSTPKSDAFELHPDFASYGPSTLAQALHWKSSRRRGFRRRGPIALAAASIPLVMLDLTRHVLQDGGVISDVGMYRAGCAHADVRCLSVVGAACATATYLGFACLLAGTLWDAGAVTNARRALREHRHRE</sequence>
<accession>C1MVT5</accession>
<dbReference type="AlphaFoldDB" id="C1MVT5"/>
<dbReference type="KEGG" id="mpp:MICPUCDRAFT_59498"/>
<dbReference type="eggNOG" id="ENOG502SFFE">
    <property type="taxonomic scope" value="Eukaryota"/>
</dbReference>
<dbReference type="Proteomes" id="UP000001876">
    <property type="component" value="Unassembled WGS sequence"/>
</dbReference>
<dbReference type="OrthoDB" id="567163at2759"/>
<gene>
    <name evidence="1" type="ORF">MICPUCDRAFT_59498</name>
</gene>
<keyword evidence="2" id="KW-1185">Reference proteome</keyword>
<dbReference type="GeneID" id="9685244"/>
<organism evidence="2">
    <name type="scientific">Micromonas pusilla (strain CCMP1545)</name>
    <name type="common">Picoplanktonic green alga</name>
    <dbReference type="NCBI Taxonomy" id="564608"/>
    <lineage>
        <taxon>Eukaryota</taxon>
        <taxon>Viridiplantae</taxon>
        <taxon>Chlorophyta</taxon>
        <taxon>Mamiellophyceae</taxon>
        <taxon>Mamiellales</taxon>
        <taxon>Mamiellaceae</taxon>
        <taxon>Micromonas</taxon>
    </lineage>
</organism>